<accession>A0A4R4BBM5</accession>
<dbReference type="RefSeq" id="WP_165915427.1">
    <property type="nucleotide sequence ID" value="NZ_SMDF01000012.1"/>
</dbReference>
<dbReference type="Proteomes" id="UP000295285">
    <property type="component" value="Unassembled WGS sequence"/>
</dbReference>
<comment type="caution">
    <text evidence="1">The sequence shown here is derived from an EMBL/GenBank/DDBJ whole genome shotgun (WGS) entry which is preliminary data.</text>
</comment>
<reference evidence="1 2" key="1">
    <citation type="submission" date="2019-03" db="EMBL/GenBank/DDBJ databases">
        <title>Above-ground endophytic microbial communities from plants in different locations in the United States.</title>
        <authorList>
            <person name="Frank C."/>
        </authorList>
    </citation>
    <scope>NUCLEOTIDE SEQUENCE [LARGE SCALE GENOMIC DNA]</scope>
    <source>
        <strain evidence="1 2">LP_2_YM</strain>
    </source>
</reference>
<protein>
    <submittedName>
        <fullName evidence="1">Uncharacterized protein</fullName>
    </submittedName>
</protein>
<name>A0A4R4BBM5_BACTU</name>
<proteinExistence type="predicted"/>
<dbReference type="AlphaFoldDB" id="A0A4R4BBM5"/>
<sequence length="48" mass="5350">MYITSTLMIVRAFSFTVPVACGDNGDPKEYTEGVAPHRYQAKIIQCQV</sequence>
<evidence type="ECO:0000313" key="1">
    <source>
        <dbReference type="EMBL" id="TCW53073.1"/>
    </source>
</evidence>
<evidence type="ECO:0000313" key="2">
    <source>
        <dbReference type="Proteomes" id="UP000295285"/>
    </source>
</evidence>
<organism evidence="1 2">
    <name type="scientific">Bacillus thuringiensis</name>
    <dbReference type="NCBI Taxonomy" id="1428"/>
    <lineage>
        <taxon>Bacteria</taxon>
        <taxon>Bacillati</taxon>
        <taxon>Bacillota</taxon>
        <taxon>Bacilli</taxon>
        <taxon>Bacillales</taxon>
        <taxon>Bacillaceae</taxon>
        <taxon>Bacillus</taxon>
        <taxon>Bacillus cereus group</taxon>
    </lineage>
</organism>
<dbReference type="EMBL" id="SMDG01000012">
    <property type="protein sequence ID" value="TCW53073.1"/>
    <property type="molecule type" value="Genomic_DNA"/>
</dbReference>
<gene>
    <name evidence="1" type="ORF">EC910_11222</name>
</gene>